<accession>A0A1X0R3R8</accession>
<sequence>MFPQIGSINLSRLHKHLVLHASLGFKKLELVVAARTAQSTLQSRRQRALEWQNDGSMDWNQNCVFIDEAGSNMHIRRYLADPRRICLSNLLFLQTEESR</sequence>
<dbReference type="AlphaFoldDB" id="A0A1X0R3R8"/>
<dbReference type="Proteomes" id="UP000242414">
    <property type="component" value="Unassembled WGS sequence"/>
</dbReference>
<name>A0A1X0R3R8_RHIZD</name>
<dbReference type="OrthoDB" id="2209929at2759"/>
<reference evidence="1" key="1">
    <citation type="journal article" date="2016" name="Proc. Natl. Acad. Sci. U.S.A.">
        <title>Lipid metabolic changes in an early divergent fungus govern the establishment of a mutualistic symbiosis with endobacteria.</title>
        <authorList>
            <person name="Lastovetsky O.A."/>
            <person name="Gaspar M.L."/>
            <person name="Mondo S.J."/>
            <person name="LaButti K.M."/>
            <person name="Sandor L."/>
            <person name="Grigoriev I.V."/>
            <person name="Henry S.A."/>
            <person name="Pawlowska T.E."/>
        </authorList>
    </citation>
    <scope>NUCLEOTIDE SEQUENCE [LARGE SCALE GENOMIC DNA]</scope>
    <source>
        <strain evidence="1">ATCC 52814</strain>
    </source>
</reference>
<organism evidence="1">
    <name type="scientific">Rhizopus microsporus var. microsporus</name>
    <dbReference type="NCBI Taxonomy" id="86635"/>
    <lineage>
        <taxon>Eukaryota</taxon>
        <taxon>Fungi</taxon>
        <taxon>Fungi incertae sedis</taxon>
        <taxon>Mucoromycota</taxon>
        <taxon>Mucoromycotina</taxon>
        <taxon>Mucoromycetes</taxon>
        <taxon>Mucorales</taxon>
        <taxon>Mucorineae</taxon>
        <taxon>Rhizopodaceae</taxon>
        <taxon>Rhizopus</taxon>
    </lineage>
</organism>
<proteinExistence type="predicted"/>
<evidence type="ECO:0008006" key="2">
    <source>
        <dbReference type="Google" id="ProtNLM"/>
    </source>
</evidence>
<dbReference type="EMBL" id="KV921918">
    <property type="protein sequence ID" value="ORE06670.1"/>
    <property type="molecule type" value="Genomic_DNA"/>
</dbReference>
<gene>
    <name evidence="1" type="ORF">BCV72DRAFT_206973</name>
</gene>
<protein>
    <recommendedName>
        <fullName evidence="2">Tc1-like transposase DDE domain-containing protein</fullName>
    </recommendedName>
</protein>
<evidence type="ECO:0000313" key="1">
    <source>
        <dbReference type="EMBL" id="ORE06670.1"/>
    </source>
</evidence>
<dbReference type="VEuPathDB" id="FungiDB:BCV72DRAFT_206973"/>